<dbReference type="InterPro" id="IPR001451">
    <property type="entry name" value="Hexapep"/>
</dbReference>
<dbReference type="InterPro" id="IPR011004">
    <property type="entry name" value="Trimer_LpxA-like_sf"/>
</dbReference>
<organism evidence="2">
    <name type="scientific">freshwater metagenome</name>
    <dbReference type="NCBI Taxonomy" id="449393"/>
    <lineage>
        <taxon>unclassified sequences</taxon>
        <taxon>metagenomes</taxon>
        <taxon>ecological metagenomes</taxon>
    </lineage>
</organism>
<evidence type="ECO:0000313" key="2">
    <source>
        <dbReference type="EMBL" id="CAB4925826.1"/>
    </source>
</evidence>
<dbReference type="SUPFAM" id="SSF51161">
    <property type="entry name" value="Trimeric LpxA-like enzymes"/>
    <property type="match status" value="1"/>
</dbReference>
<dbReference type="Pfam" id="PF00132">
    <property type="entry name" value="Hexapep"/>
    <property type="match status" value="1"/>
</dbReference>
<dbReference type="PANTHER" id="PTHR43300">
    <property type="entry name" value="ACETYLTRANSFERASE"/>
    <property type="match status" value="1"/>
</dbReference>
<dbReference type="PROSITE" id="PS00101">
    <property type="entry name" value="HEXAPEP_TRANSFERASES"/>
    <property type="match status" value="1"/>
</dbReference>
<dbReference type="InterPro" id="IPR018357">
    <property type="entry name" value="Hexapep_transf_CS"/>
</dbReference>
<keyword evidence="1" id="KW-0808">Transferase</keyword>
<dbReference type="AlphaFoldDB" id="A0A6J7I5M9"/>
<dbReference type="InterPro" id="IPR050179">
    <property type="entry name" value="Trans_hexapeptide_repeat"/>
</dbReference>
<dbReference type="InterPro" id="IPR020019">
    <property type="entry name" value="AcTrfase_PglD-like"/>
</dbReference>
<dbReference type="GO" id="GO:0016740">
    <property type="term" value="F:transferase activity"/>
    <property type="evidence" value="ECO:0007669"/>
    <property type="project" value="UniProtKB-KW"/>
</dbReference>
<dbReference type="Gene3D" id="2.160.10.10">
    <property type="entry name" value="Hexapeptide repeat proteins"/>
    <property type="match status" value="1"/>
</dbReference>
<dbReference type="PANTHER" id="PTHR43300:SF7">
    <property type="entry name" value="UDP-N-ACETYLBACILLOSAMINE N-ACETYLTRANSFERASE"/>
    <property type="match status" value="1"/>
</dbReference>
<accession>A0A6J7I5M9</accession>
<evidence type="ECO:0000256" key="1">
    <source>
        <dbReference type="ARBA" id="ARBA00022679"/>
    </source>
</evidence>
<name>A0A6J7I5M9_9ZZZZ</name>
<proteinExistence type="predicted"/>
<dbReference type="CDD" id="cd03360">
    <property type="entry name" value="LbH_AT_putative"/>
    <property type="match status" value="1"/>
</dbReference>
<gene>
    <name evidence="2" type="ORF">UFOPK3684_00674</name>
</gene>
<reference evidence="2" key="1">
    <citation type="submission" date="2020-05" db="EMBL/GenBank/DDBJ databases">
        <authorList>
            <person name="Chiriac C."/>
            <person name="Salcher M."/>
            <person name="Ghai R."/>
            <person name="Kavagutti S V."/>
        </authorList>
    </citation>
    <scope>NUCLEOTIDE SEQUENCE</scope>
</reference>
<dbReference type="EMBL" id="CAFBMZ010000037">
    <property type="protein sequence ID" value="CAB4925826.1"/>
    <property type="molecule type" value="Genomic_DNA"/>
</dbReference>
<protein>
    <submittedName>
        <fullName evidence="2">Unannotated protein</fullName>
    </submittedName>
</protein>
<sequence length="226" mass="23920">MNLDKNSNIDAQYYENLSFVERKSVVFFGVQSASLGDFSEVALNLNYSPIYVDNLELKKEVSPNESLGISQLQDFHFQLPTVISIVTPDAREKATAHASKLGFQNFPAFISPSAIISSNAVIENGVFVNTAAIVGQSAHVSRNSVINRAANIGHHVSIGEFTHIAPSACILGFTSIGDRVFIGANSTILNNIKIGSGAVIGAGAVVLHDVLAGQTVVGNPARVIKG</sequence>